<gene>
    <name evidence="2" type="ORF">C0W53_15820</name>
</gene>
<feature type="transmembrane region" description="Helical" evidence="1">
    <location>
        <begin position="49"/>
        <end position="71"/>
    </location>
</feature>
<evidence type="ECO:0000313" key="2">
    <source>
        <dbReference type="EMBL" id="PSX44094.1"/>
    </source>
</evidence>
<dbReference type="RefSeq" id="WP_045043102.1">
    <property type="nucleotide sequence ID" value="NZ_JZTB01000014.1"/>
</dbReference>
<keyword evidence="3" id="KW-1185">Reference proteome</keyword>
<protein>
    <recommendedName>
        <fullName evidence="4">TIGR03745 family integrating conjugative element membrane protein</fullName>
    </recommendedName>
</protein>
<dbReference type="EMBL" id="PYOZ01000010">
    <property type="protein sequence ID" value="PSX44094.1"/>
    <property type="molecule type" value="Genomic_DNA"/>
</dbReference>
<keyword evidence="1" id="KW-0472">Membrane</keyword>
<feature type="transmembrane region" description="Helical" evidence="1">
    <location>
        <begin position="98"/>
        <end position="117"/>
    </location>
</feature>
<sequence length="120" mass="12775">MKCQNLVRGVLTVVLTSVYIPTVLASKNLPNITVAGLDSDSSDPFAFGRQLGGIAFAFIVSILVAAMAFSVMRNAWVKYHETGDDGSRGNMGEVLKQIVFGVVLVIVAIFVAGWGYTSFG</sequence>
<evidence type="ECO:0000256" key="1">
    <source>
        <dbReference type="SAM" id="Phobius"/>
    </source>
</evidence>
<comment type="caution">
    <text evidence="2">The sequence shown here is derived from an EMBL/GenBank/DDBJ whole genome shotgun (WGS) entry which is preliminary data.</text>
</comment>
<reference evidence="2 3" key="1">
    <citation type="submission" date="2018-01" db="EMBL/GenBank/DDBJ databases">
        <title>Whole genome sequencing of Histamine producing bacteria.</title>
        <authorList>
            <person name="Butler K."/>
        </authorList>
    </citation>
    <scope>NUCLEOTIDE SEQUENCE [LARGE SCALE GENOMIC DNA]</scope>
    <source>
        <strain evidence="2 3">A1-4</strain>
    </source>
</reference>
<name>A0AAX0YWE6_9GAMM</name>
<dbReference type="Proteomes" id="UP000240728">
    <property type="component" value="Unassembled WGS sequence"/>
</dbReference>
<keyword evidence="1" id="KW-0812">Transmembrane</keyword>
<keyword evidence="1" id="KW-1133">Transmembrane helix</keyword>
<proteinExistence type="predicted"/>
<accession>A0AAX0YWE6</accession>
<dbReference type="AlphaFoldDB" id="A0AAX0YWE6"/>
<evidence type="ECO:0000313" key="3">
    <source>
        <dbReference type="Proteomes" id="UP000240728"/>
    </source>
</evidence>
<organism evidence="2 3">
    <name type="scientific">Photobacterium kishitanii</name>
    <dbReference type="NCBI Taxonomy" id="318456"/>
    <lineage>
        <taxon>Bacteria</taxon>
        <taxon>Pseudomonadati</taxon>
        <taxon>Pseudomonadota</taxon>
        <taxon>Gammaproteobacteria</taxon>
        <taxon>Vibrionales</taxon>
        <taxon>Vibrionaceae</taxon>
        <taxon>Photobacterium</taxon>
    </lineage>
</organism>
<evidence type="ECO:0008006" key="4">
    <source>
        <dbReference type="Google" id="ProtNLM"/>
    </source>
</evidence>